<dbReference type="GeneID" id="16397121"/>
<gene>
    <name evidence="1" type="primary">gp47</name>
    <name evidence="1" type="ORF">BN19_048</name>
</gene>
<dbReference type="OrthoDB" id="20020at10239"/>
<evidence type="ECO:0000313" key="2">
    <source>
        <dbReference type="Proteomes" id="UP000014703"/>
    </source>
</evidence>
<name>S6CUD8_9CAUD</name>
<reference evidence="1 2" key="1">
    <citation type="submission" date="2012-07" db="EMBL/GenBank/DDBJ databases">
        <authorList>
            <person name="Clokie M."/>
        </authorList>
    </citation>
    <scope>NUCLEOTIDE SEQUENCE [LARGE SCALE GENOMIC DNA]</scope>
</reference>
<sequence>MNESIYDGIPEDILKPDDFAVYIKQHCDTGVAPLAMIISGTAKDYLDDAFRQHSEEEAKVVLTDHYTGFTVGFCINDIKVYFSKPLVDNPEAEFRDFADTVSRMVNEGGF</sequence>
<dbReference type="KEGG" id="vg:16397121"/>
<keyword evidence="2" id="KW-1185">Reference proteome</keyword>
<protein>
    <submittedName>
        <fullName evidence="1">Uncharacterized protein</fullName>
    </submittedName>
</protein>
<evidence type="ECO:0000313" key="1">
    <source>
        <dbReference type="EMBL" id="CCJ09701.1"/>
    </source>
</evidence>
<dbReference type="EMBL" id="HE962497">
    <property type="protein sequence ID" value="CCJ09701.1"/>
    <property type="molecule type" value="Genomic_DNA"/>
</dbReference>
<dbReference type="Proteomes" id="UP000014703">
    <property type="component" value="Segment"/>
</dbReference>
<reference evidence="1 2" key="2">
    <citation type="submission" date="2013-07" db="EMBL/GenBank/DDBJ databases">
        <title>Capsule no barrier: a novel phage that can lyse invasive capsulated strains of Streptococcus pneumoniae.</title>
        <authorList>
            <person name="Almaghrabi M.K."/>
            <person name="Neill D.R."/>
            <person name="Philippe D.L."/>
            <person name="Wheatley P."/>
            <person name="Kadioglu A."/>
            <person name="Clokie M.R.J."/>
        </authorList>
    </citation>
    <scope>NUCLEOTIDE SEQUENCE [LARGE SCALE GENOMIC DNA]</scope>
</reference>
<organism evidence="1 2">
    <name type="scientific">Streptococcus phage SP-QS1</name>
    <dbReference type="NCBI Taxonomy" id="1208587"/>
    <lineage>
        <taxon>Viruses</taxon>
        <taxon>Duplodnaviria</taxon>
        <taxon>Heunggongvirae</taxon>
        <taxon>Uroviricota</taxon>
        <taxon>Caudoviricetes</taxon>
        <taxon>Saphexavirus</taxon>
        <taxon>Saphexavirus SPQS1</taxon>
    </lineage>
</organism>
<proteinExistence type="predicted"/>
<accession>S6CUD8</accession>
<dbReference type="RefSeq" id="YP_008320524.1">
    <property type="nucleotide sequence ID" value="NC_021868.1"/>
</dbReference>